<gene>
    <name evidence="1" type="ordered locus">Sinac_4062</name>
</gene>
<sequence length="94" mass="10810">MIFLFAPPFHTVRERASSNPYWMDPLAAPSEIDFDLALDIGDFGLGSDAPILLDYREDPEMPRVIRLRWPPDGCANHWVMMAPDFEMFVRELGL</sequence>
<protein>
    <recommendedName>
        <fullName evidence="3">Knr4/Smi1-like domain-containing protein</fullName>
    </recommendedName>
</protein>
<dbReference type="Proteomes" id="UP000010798">
    <property type="component" value="Chromosome"/>
</dbReference>
<proteinExistence type="predicted"/>
<dbReference type="eggNOG" id="ENOG502ZM0X">
    <property type="taxonomic scope" value="Bacteria"/>
</dbReference>
<dbReference type="HOGENOM" id="CLU_2384556_0_0_0"/>
<dbReference type="KEGG" id="saci:Sinac_4062"/>
<evidence type="ECO:0000313" key="2">
    <source>
        <dbReference type="Proteomes" id="UP000010798"/>
    </source>
</evidence>
<reference evidence="1 2" key="1">
    <citation type="submission" date="2012-02" db="EMBL/GenBank/DDBJ databases">
        <title>Complete sequence of chromosome of Singulisphaera acidiphila DSM 18658.</title>
        <authorList>
            <consortium name="US DOE Joint Genome Institute (JGI-PGF)"/>
            <person name="Lucas S."/>
            <person name="Copeland A."/>
            <person name="Lapidus A."/>
            <person name="Glavina del Rio T."/>
            <person name="Dalin E."/>
            <person name="Tice H."/>
            <person name="Bruce D."/>
            <person name="Goodwin L."/>
            <person name="Pitluck S."/>
            <person name="Peters L."/>
            <person name="Ovchinnikova G."/>
            <person name="Chertkov O."/>
            <person name="Kyrpides N."/>
            <person name="Mavromatis K."/>
            <person name="Ivanova N."/>
            <person name="Brettin T."/>
            <person name="Detter J.C."/>
            <person name="Han C."/>
            <person name="Larimer F."/>
            <person name="Land M."/>
            <person name="Hauser L."/>
            <person name="Markowitz V."/>
            <person name="Cheng J.-F."/>
            <person name="Hugenholtz P."/>
            <person name="Woyke T."/>
            <person name="Wu D."/>
            <person name="Tindall B."/>
            <person name="Pomrenke H."/>
            <person name="Brambilla E."/>
            <person name="Klenk H.-P."/>
            <person name="Eisen J.A."/>
        </authorList>
    </citation>
    <scope>NUCLEOTIDE SEQUENCE [LARGE SCALE GENOMIC DNA]</scope>
    <source>
        <strain evidence="2">ATCC BAA-1392 / DSM 18658 / VKM B-2454 / MOB10</strain>
    </source>
</reference>
<evidence type="ECO:0008006" key="3">
    <source>
        <dbReference type="Google" id="ProtNLM"/>
    </source>
</evidence>
<organism evidence="1 2">
    <name type="scientific">Singulisphaera acidiphila (strain ATCC BAA-1392 / DSM 18658 / VKM B-2454 / MOB10)</name>
    <dbReference type="NCBI Taxonomy" id="886293"/>
    <lineage>
        <taxon>Bacteria</taxon>
        <taxon>Pseudomonadati</taxon>
        <taxon>Planctomycetota</taxon>
        <taxon>Planctomycetia</taxon>
        <taxon>Isosphaerales</taxon>
        <taxon>Isosphaeraceae</taxon>
        <taxon>Singulisphaera</taxon>
    </lineage>
</organism>
<accession>L0DHX3</accession>
<name>L0DHX3_SINAD</name>
<dbReference type="AlphaFoldDB" id="L0DHX3"/>
<dbReference type="EMBL" id="CP003364">
    <property type="protein sequence ID" value="AGA28281.1"/>
    <property type="molecule type" value="Genomic_DNA"/>
</dbReference>
<keyword evidence="2" id="KW-1185">Reference proteome</keyword>
<evidence type="ECO:0000313" key="1">
    <source>
        <dbReference type="EMBL" id="AGA28281.1"/>
    </source>
</evidence>